<dbReference type="Proteomes" id="UP000467240">
    <property type="component" value="Unassembled WGS sequence"/>
</dbReference>
<evidence type="ECO:0000256" key="1">
    <source>
        <dbReference type="SAM" id="MobiDB-lite"/>
    </source>
</evidence>
<evidence type="ECO:0000313" key="2">
    <source>
        <dbReference type="EMBL" id="KAB1662578.1"/>
    </source>
</evidence>
<dbReference type="Pfam" id="PF09707">
    <property type="entry name" value="Cas_Cas2CT1978"/>
    <property type="match status" value="1"/>
</dbReference>
<gene>
    <name evidence="2" type="primary">cas2e</name>
    <name evidence="2" type="ORF">F8O01_01135</name>
</gene>
<feature type="compositionally biased region" description="Basic residues" evidence="1">
    <location>
        <begin position="131"/>
        <end position="142"/>
    </location>
</feature>
<name>A0A7J5C1S9_9MICO</name>
<proteinExistence type="predicted"/>
<reference evidence="2 3" key="1">
    <citation type="submission" date="2019-09" db="EMBL/GenBank/DDBJ databases">
        <title>Phylogeny of genus Pseudoclavibacter and closely related genus.</title>
        <authorList>
            <person name="Li Y."/>
        </authorList>
    </citation>
    <scope>NUCLEOTIDE SEQUENCE [LARGE SCALE GENOMIC DNA]</scope>
    <source>
        <strain evidence="2 3">DSM 23821</strain>
    </source>
</reference>
<comment type="caution">
    <text evidence="2">The sequence shown here is derived from an EMBL/GenBank/DDBJ whole genome shotgun (WGS) entry which is preliminary data.</text>
</comment>
<feature type="region of interest" description="Disordered" evidence="1">
    <location>
        <begin position="110"/>
        <end position="148"/>
    </location>
</feature>
<protein>
    <submittedName>
        <fullName evidence="2">Type I-E CRISPR-associated endoribonuclease Cas2</fullName>
    </submittedName>
</protein>
<dbReference type="InterPro" id="IPR010152">
    <property type="entry name" value="CRISPR-assoc_prot_Cas2_sub"/>
</dbReference>
<dbReference type="OrthoDB" id="8527479at2"/>
<dbReference type="EMBL" id="WBJZ01000001">
    <property type="protein sequence ID" value="KAB1662578.1"/>
    <property type="molecule type" value="Genomic_DNA"/>
</dbReference>
<organism evidence="2 3">
    <name type="scientific">Pseudoclavibacter chungangensis</name>
    <dbReference type="NCBI Taxonomy" id="587635"/>
    <lineage>
        <taxon>Bacteria</taxon>
        <taxon>Bacillati</taxon>
        <taxon>Actinomycetota</taxon>
        <taxon>Actinomycetes</taxon>
        <taxon>Micrococcales</taxon>
        <taxon>Microbacteriaceae</taxon>
        <taxon>Pseudoclavibacter</taxon>
    </lineage>
</organism>
<sequence>MIVLVLAACPAGLRGQLTRWLMEIAPGVFVGRVSRRVRELLWARVVELSRDGRAIMVFSARNEQRLDFLVHRSEWVPVERDGLQLILRPSLDGPKRAVGRGVVAGGVEGDAAASSANSVDENPRRGWSRASQRRIAARRRGGRRAEDS</sequence>
<dbReference type="NCBIfam" id="TIGR01873">
    <property type="entry name" value="cas_CT1978"/>
    <property type="match status" value="1"/>
</dbReference>
<dbReference type="Gene3D" id="3.30.70.240">
    <property type="match status" value="1"/>
</dbReference>
<dbReference type="CDD" id="cd09755">
    <property type="entry name" value="Cas2_I-E"/>
    <property type="match status" value="1"/>
</dbReference>
<keyword evidence="3" id="KW-1185">Reference proteome</keyword>
<accession>A0A7J5C1S9</accession>
<dbReference type="AlphaFoldDB" id="A0A7J5C1S9"/>
<evidence type="ECO:0000313" key="3">
    <source>
        <dbReference type="Proteomes" id="UP000467240"/>
    </source>
</evidence>